<dbReference type="InterPro" id="IPR023095">
    <property type="entry name" value="Ade_MeTrfase_dom_2"/>
</dbReference>
<evidence type="ECO:0000256" key="5">
    <source>
        <dbReference type="ARBA" id="ARBA00022691"/>
    </source>
</evidence>
<dbReference type="REBASE" id="15093">
    <property type="entry name" value="M.DnoVCSDamP"/>
</dbReference>
<evidence type="ECO:0000256" key="4">
    <source>
        <dbReference type="ARBA" id="ARBA00022679"/>
    </source>
</evidence>
<evidence type="ECO:0000313" key="10">
    <source>
        <dbReference type="Proteomes" id="UP000000248"/>
    </source>
</evidence>
<evidence type="ECO:0000256" key="3">
    <source>
        <dbReference type="ARBA" id="ARBA00022603"/>
    </source>
</evidence>
<sequence length="275" mass="31956">MNHRRPFLKWAGSKSKLIPWIARAIPQTARRLIEPFAGSAALSLALDFEAYVLNDINRDLIHLYQTLKIEKTAFIDYARSFFTAEHNQENRFYDLRAQFNDSDDIFERSALFLYLNRHGFNGLCRYNRAGQFNVPFGRYRAPYFPEAEMRHFIEKSERFTLLCGDFQTAFHQANRDDIIYCDPPYVPLSATASFTAYAQKGFTLNEQRQLAQMAQQTAPRVKSILISNHDTDFTRTLYHGARFNCFSVRRSIAAQGNCRKKVKELLAIYNENAAF</sequence>
<dbReference type="InterPro" id="IPR029063">
    <property type="entry name" value="SAM-dependent_MTases_sf"/>
</dbReference>
<dbReference type="Gene3D" id="3.40.50.150">
    <property type="entry name" value="Vaccinia Virus protein VP39"/>
    <property type="match status" value="1"/>
</dbReference>
<dbReference type="PIRSF" id="PIRSF000398">
    <property type="entry name" value="M_m6A_EcoRV"/>
    <property type="match status" value="1"/>
</dbReference>
<dbReference type="HOGENOM" id="CLU_063430_0_1_6"/>
<evidence type="ECO:0000313" key="9">
    <source>
        <dbReference type="EMBL" id="ABQ13155.1"/>
    </source>
</evidence>
<keyword evidence="3 8" id="KW-0489">Methyltransferase</keyword>
<dbReference type="GO" id="GO:0043565">
    <property type="term" value="F:sequence-specific DNA binding"/>
    <property type="evidence" value="ECO:0007669"/>
    <property type="project" value="TreeGrafter"/>
</dbReference>
<dbReference type="InterPro" id="IPR012263">
    <property type="entry name" value="M_m6A_EcoRV"/>
</dbReference>
<dbReference type="Pfam" id="PF02086">
    <property type="entry name" value="MethyltransfD12"/>
    <property type="match status" value="1"/>
</dbReference>
<comment type="catalytic activity">
    <reaction evidence="6 8">
        <text>a 2'-deoxyadenosine in DNA + S-adenosyl-L-methionine = an N(6)-methyl-2'-deoxyadenosine in DNA + S-adenosyl-L-homocysteine + H(+)</text>
        <dbReference type="Rhea" id="RHEA:15197"/>
        <dbReference type="Rhea" id="RHEA-COMP:12418"/>
        <dbReference type="Rhea" id="RHEA-COMP:12419"/>
        <dbReference type="ChEBI" id="CHEBI:15378"/>
        <dbReference type="ChEBI" id="CHEBI:57856"/>
        <dbReference type="ChEBI" id="CHEBI:59789"/>
        <dbReference type="ChEBI" id="CHEBI:90615"/>
        <dbReference type="ChEBI" id="CHEBI:90616"/>
        <dbReference type="EC" id="2.1.1.72"/>
    </reaction>
</comment>
<keyword evidence="4 8" id="KW-0808">Transferase</keyword>
<feature type="binding site" evidence="7">
    <location>
        <position position="182"/>
    </location>
    <ligand>
        <name>S-adenosyl-L-methionine</name>
        <dbReference type="ChEBI" id="CHEBI:59789"/>
    </ligand>
</feature>
<name>A5EXJ4_DICNV</name>
<dbReference type="NCBIfam" id="TIGR00571">
    <property type="entry name" value="dam"/>
    <property type="match status" value="1"/>
</dbReference>
<feature type="binding site" evidence="7">
    <location>
        <position position="14"/>
    </location>
    <ligand>
        <name>S-adenosyl-L-methionine</name>
        <dbReference type="ChEBI" id="CHEBI:59789"/>
    </ligand>
</feature>
<dbReference type="GO" id="GO:1904047">
    <property type="term" value="F:S-adenosyl-L-methionine binding"/>
    <property type="evidence" value="ECO:0007669"/>
    <property type="project" value="TreeGrafter"/>
</dbReference>
<dbReference type="GO" id="GO:0009307">
    <property type="term" value="P:DNA restriction-modification system"/>
    <property type="evidence" value="ECO:0007669"/>
    <property type="project" value="InterPro"/>
</dbReference>
<evidence type="ECO:0000256" key="1">
    <source>
        <dbReference type="ARBA" id="ARBA00006594"/>
    </source>
</evidence>
<protein>
    <recommendedName>
        <fullName evidence="2 8">Site-specific DNA-methyltransferase (adenine-specific)</fullName>
        <ecNumber evidence="2 8">2.1.1.72</ecNumber>
    </recommendedName>
</protein>
<dbReference type="PANTHER" id="PTHR30481">
    <property type="entry name" value="DNA ADENINE METHYLASE"/>
    <property type="match status" value="1"/>
</dbReference>
<dbReference type="AlphaFoldDB" id="A5EXJ4"/>
<evidence type="ECO:0000256" key="6">
    <source>
        <dbReference type="ARBA" id="ARBA00047942"/>
    </source>
</evidence>
<dbReference type="PANTHER" id="PTHR30481:SF3">
    <property type="entry name" value="DNA ADENINE METHYLASE"/>
    <property type="match status" value="1"/>
</dbReference>
<dbReference type="SUPFAM" id="SSF53335">
    <property type="entry name" value="S-adenosyl-L-methionine-dependent methyltransferases"/>
    <property type="match status" value="1"/>
</dbReference>
<dbReference type="InterPro" id="IPR012327">
    <property type="entry name" value="MeTrfase_D12"/>
</dbReference>
<gene>
    <name evidence="9" type="primary">dam</name>
    <name evidence="9" type="ordered locus">DNO_1161</name>
</gene>
<keyword evidence="10" id="KW-1185">Reference proteome</keyword>
<feature type="binding site" evidence="7">
    <location>
        <position position="10"/>
    </location>
    <ligand>
        <name>S-adenosyl-L-methionine</name>
        <dbReference type="ChEBI" id="CHEBI:59789"/>
    </ligand>
</feature>
<dbReference type="OrthoDB" id="9805629at2"/>
<evidence type="ECO:0000256" key="7">
    <source>
        <dbReference type="PIRSR" id="PIRSR000398-1"/>
    </source>
</evidence>
<dbReference type="GO" id="GO:0006298">
    <property type="term" value="P:mismatch repair"/>
    <property type="evidence" value="ECO:0007669"/>
    <property type="project" value="TreeGrafter"/>
</dbReference>
<feature type="binding site" evidence="7">
    <location>
        <position position="55"/>
    </location>
    <ligand>
        <name>S-adenosyl-L-methionine</name>
        <dbReference type="ChEBI" id="CHEBI:59789"/>
    </ligand>
</feature>
<keyword evidence="5 8" id="KW-0949">S-adenosyl-L-methionine</keyword>
<accession>A5EXJ4</accession>
<dbReference type="KEGG" id="dno:DNO_1161"/>
<dbReference type="GO" id="GO:0009007">
    <property type="term" value="F:site-specific DNA-methyltransferase (adenine-specific) activity"/>
    <property type="evidence" value="ECO:0007669"/>
    <property type="project" value="UniProtKB-UniRule"/>
</dbReference>
<dbReference type="GO" id="GO:0032259">
    <property type="term" value="P:methylation"/>
    <property type="evidence" value="ECO:0007669"/>
    <property type="project" value="UniProtKB-KW"/>
</dbReference>
<dbReference type="EMBL" id="CP000513">
    <property type="protein sequence ID" value="ABQ13155.1"/>
    <property type="molecule type" value="Genomic_DNA"/>
</dbReference>
<evidence type="ECO:0000256" key="8">
    <source>
        <dbReference type="RuleBase" id="RU361257"/>
    </source>
</evidence>
<proteinExistence type="inferred from homology"/>
<reference evidence="9 10" key="1">
    <citation type="journal article" date="2007" name="Nat. Biotechnol.">
        <title>Genome sequence and identification of candidate vaccine antigens from the animal pathogen Dichelobacter nodosus.</title>
        <authorList>
            <person name="Myers G.S."/>
            <person name="Parker D."/>
            <person name="Al-Hasani K."/>
            <person name="Kennan R.M."/>
            <person name="Seemann T."/>
            <person name="Ren Q."/>
            <person name="Badger J.H."/>
            <person name="Selengut J.D."/>
            <person name="Deboy R.T."/>
            <person name="Tettelin H."/>
            <person name="Boyce J.D."/>
            <person name="McCarl V.P."/>
            <person name="Han X."/>
            <person name="Nelson W.C."/>
            <person name="Madupu R."/>
            <person name="Mohamoud Y."/>
            <person name="Holley T."/>
            <person name="Fedorova N."/>
            <person name="Khouri H."/>
            <person name="Bottomley S.P."/>
            <person name="Whittington R.J."/>
            <person name="Adler B."/>
            <person name="Songer J.G."/>
            <person name="Rood J.I."/>
            <person name="Paulsen I.T."/>
        </authorList>
    </citation>
    <scope>NUCLEOTIDE SEQUENCE [LARGE SCALE GENOMIC DNA]</scope>
    <source>
        <strain evidence="9 10">VCS1703A</strain>
    </source>
</reference>
<evidence type="ECO:0000256" key="2">
    <source>
        <dbReference type="ARBA" id="ARBA00011900"/>
    </source>
</evidence>
<dbReference type="STRING" id="246195.DNO_1161"/>
<dbReference type="eggNOG" id="COG0338">
    <property type="taxonomic scope" value="Bacteria"/>
</dbReference>
<dbReference type="InterPro" id="IPR002052">
    <property type="entry name" value="DNA_methylase_N6_adenine_CS"/>
</dbReference>
<dbReference type="Proteomes" id="UP000000248">
    <property type="component" value="Chromosome"/>
</dbReference>
<organism evidence="9 10">
    <name type="scientific">Dichelobacter nodosus (strain VCS1703A)</name>
    <dbReference type="NCBI Taxonomy" id="246195"/>
    <lineage>
        <taxon>Bacteria</taxon>
        <taxon>Pseudomonadati</taxon>
        <taxon>Pseudomonadota</taxon>
        <taxon>Gammaproteobacteria</taxon>
        <taxon>Cardiobacteriales</taxon>
        <taxon>Cardiobacteriaceae</taxon>
        <taxon>Dichelobacter</taxon>
    </lineage>
</organism>
<dbReference type="Gene3D" id="1.10.1020.10">
    <property type="entry name" value="Adenine-specific Methyltransferase, Domain 2"/>
    <property type="match status" value="1"/>
</dbReference>
<dbReference type="RefSeq" id="WP_012031464.1">
    <property type="nucleotide sequence ID" value="NC_009446.1"/>
</dbReference>
<dbReference type="EC" id="2.1.1.72" evidence="2 8"/>
<dbReference type="PROSITE" id="PS00092">
    <property type="entry name" value="N6_MTASE"/>
    <property type="match status" value="1"/>
</dbReference>
<dbReference type="PRINTS" id="PR00505">
    <property type="entry name" value="D12N6MTFRASE"/>
</dbReference>
<comment type="similarity">
    <text evidence="1 8">Belongs to the N(4)/N(6)-methyltransferase family.</text>
</comment>